<dbReference type="InterPro" id="IPR046786">
    <property type="entry name" value="MotA_N"/>
</dbReference>
<dbReference type="PROSITE" id="PS01307">
    <property type="entry name" value="MOTA"/>
    <property type="match status" value="1"/>
</dbReference>
<dbReference type="PANTHER" id="PTHR30433:SF4">
    <property type="entry name" value="MOTILITY PROTEIN A"/>
    <property type="match status" value="1"/>
</dbReference>
<keyword evidence="5" id="KW-0145">Chemotaxis</keyword>
<dbReference type="EnsemblBacteria" id="AAS63228">
    <property type="protein sequence ID" value="AAS63228"/>
    <property type="gene ID" value="YP_3055"/>
</dbReference>
<keyword evidence="8" id="KW-0283">Flagellar rotation</keyword>
<feature type="domain" description="Motility protein A N-terminal" evidence="15">
    <location>
        <begin position="5"/>
        <end position="93"/>
    </location>
</feature>
<dbReference type="GO" id="GO:0071978">
    <property type="term" value="P:bacterial-type flagellum-dependent swarming motility"/>
    <property type="evidence" value="ECO:0007669"/>
    <property type="project" value="InterPro"/>
</dbReference>
<evidence type="ECO:0000313" key="16">
    <source>
        <dbReference type="EMBL" id="AAS63228.1"/>
    </source>
</evidence>
<evidence type="ECO:0000256" key="2">
    <source>
        <dbReference type="ARBA" id="ARBA00008038"/>
    </source>
</evidence>
<feature type="transmembrane region" description="Helical" evidence="13">
    <location>
        <begin position="7"/>
        <end position="28"/>
    </location>
</feature>
<dbReference type="Proteomes" id="UP000001019">
    <property type="component" value="Chromosome"/>
</dbReference>
<dbReference type="PANTHER" id="PTHR30433">
    <property type="entry name" value="CHEMOTAXIS PROTEIN MOTA"/>
    <property type="match status" value="1"/>
</dbReference>
<keyword evidence="11" id="KW-0406">Ion transport</keyword>
<evidence type="ECO:0000256" key="10">
    <source>
        <dbReference type="ARBA" id="ARBA00022989"/>
    </source>
</evidence>
<evidence type="ECO:0000256" key="6">
    <source>
        <dbReference type="ARBA" id="ARBA00022519"/>
    </source>
</evidence>
<dbReference type="InterPro" id="IPR022522">
    <property type="entry name" value="Flagellar_motor_stator_MotA"/>
</dbReference>
<evidence type="ECO:0000256" key="12">
    <source>
        <dbReference type="ARBA" id="ARBA00023136"/>
    </source>
</evidence>
<dbReference type="EMBL" id="AE017042">
    <property type="protein sequence ID" value="AAS63228.1"/>
    <property type="molecule type" value="Genomic_DNA"/>
</dbReference>
<keyword evidence="4" id="KW-1003">Cell membrane</keyword>
<evidence type="ECO:0000259" key="14">
    <source>
        <dbReference type="Pfam" id="PF01618"/>
    </source>
</evidence>
<name>A0A0H2W7V8_YERPE</name>
<sequence>MQKLFGLLVIMGCVIGGYLMSGGSLSSFWQPGEIIIIFGSGIGALILGNPGSVLQEMWHQILAVARRSEYTVEFQQQLLLLLLYELLEMVDEGGLKRLDEHIEIPANSSVFQRYPLILQDLHLITFISDNFRLMAMGKINQHELESILEQELSAVEEELLVPSRSFQRIGEAMPGFGICAAVLGIIITMQSIDGSIAMIGIKVAAALVGTFLGVFICYCLMDPLSNAMEQEIKKKLALFECVRMVLVNHVAGKPSLLAVDAGRKMLPMDNKPTFATLDSWINKLITAGV</sequence>
<dbReference type="RefSeq" id="WP_011171930.1">
    <property type="nucleotide sequence ID" value="NZ_NYJR01000050.1"/>
</dbReference>
<dbReference type="NCBIfam" id="TIGR03818">
    <property type="entry name" value="MotA1"/>
    <property type="match status" value="1"/>
</dbReference>
<feature type="transmembrane region" description="Helical" evidence="13">
    <location>
        <begin position="172"/>
        <end position="192"/>
    </location>
</feature>
<evidence type="ECO:0000256" key="4">
    <source>
        <dbReference type="ARBA" id="ARBA00022475"/>
    </source>
</evidence>
<evidence type="ECO:0000256" key="11">
    <source>
        <dbReference type="ARBA" id="ARBA00023065"/>
    </source>
</evidence>
<keyword evidence="12 13" id="KW-0472">Membrane</keyword>
<dbReference type="InterPro" id="IPR002898">
    <property type="entry name" value="MotA_ExbB_proton_chnl"/>
</dbReference>
<keyword evidence="9" id="KW-0375">Hydrogen ion transport</keyword>
<reference evidence="17" key="1">
    <citation type="journal article" date="2004" name="DNA Res.">
        <title>Complete genome sequence of Yersinia pestis strain 91001, an isolate avirulent to humans.</title>
        <authorList>
            <person name="Song Y."/>
            <person name="Tong Z."/>
            <person name="Wang J."/>
            <person name="Wang L."/>
            <person name="Guo Z."/>
            <person name="Han Y."/>
            <person name="Zhang J."/>
            <person name="Pei D."/>
            <person name="Zhou D."/>
            <person name="Qin H."/>
            <person name="Pang X."/>
            <person name="Han Y."/>
            <person name="Zhai J."/>
            <person name="Li M."/>
            <person name="Cui B."/>
            <person name="Qi Z."/>
            <person name="Jin L."/>
            <person name="Dai R."/>
            <person name="Chen F."/>
            <person name="Li S."/>
            <person name="Ye C."/>
            <person name="Du Z."/>
            <person name="Lin W."/>
            <person name="Wang J."/>
            <person name="Yu J."/>
            <person name="Yang H."/>
            <person name="Wang J."/>
            <person name="Huang P."/>
            <person name="Yang R."/>
        </authorList>
    </citation>
    <scope>NUCLEOTIDE SEQUENCE [LARGE SCALE GENOMIC DNA]</scope>
    <source>
        <strain evidence="17">91001 / Biovar Mediaevalis</strain>
    </source>
</reference>
<evidence type="ECO:0000256" key="7">
    <source>
        <dbReference type="ARBA" id="ARBA00022692"/>
    </source>
</evidence>
<evidence type="ECO:0000313" key="17">
    <source>
        <dbReference type="Proteomes" id="UP000001019"/>
    </source>
</evidence>
<accession>A0A0H2W7V8</accession>
<dbReference type="GO" id="GO:0005886">
    <property type="term" value="C:plasma membrane"/>
    <property type="evidence" value="ECO:0007669"/>
    <property type="project" value="UniProtKB-SubCell"/>
</dbReference>
<keyword evidence="7 13" id="KW-0812">Transmembrane</keyword>
<comment type="similarity">
    <text evidence="2">Belongs to the MotA family.</text>
</comment>
<keyword evidence="10 13" id="KW-1133">Transmembrane helix</keyword>
<dbReference type="InterPro" id="IPR047055">
    <property type="entry name" value="MotA-like"/>
</dbReference>
<proteinExistence type="inferred from homology"/>
<comment type="subcellular location">
    <subcellularLocation>
        <location evidence="1">Cell inner membrane</location>
        <topology evidence="1">Multi-pass membrane protein</topology>
    </subcellularLocation>
</comment>
<dbReference type="Pfam" id="PF20560">
    <property type="entry name" value="MotA_N"/>
    <property type="match status" value="1"/>
</dbReference>
<feature type="domain" description="MotA/TolQ/ExbB proton channel" evidence="14">
    <location>
        <begin position="136"/>
        <end position="240"/>
    </location>
</feature>
<evidence type="ECO:0000256" key="1">
    <source>
        <dbReference type="ARBA" id="ARBA00004429"/>
    </source>
</evidence>
<evidence type="ECO:0000256" key="9">
    <source>
        <dbReference type="ARBA" id="ARBA00022781"/>
    </source>
</evidence>
<feature type="transmembrane region" description="Helical" evidence="13">
    <location>
        <begin position="34"/>
        <end position="54"/>
    </location>
</feature>
<dbReference type="KEGG" id="ypm:YP_3055"/>
<dbReference type="GO" id="GO:0006935">
    <property type="term" value="P:chemotaxis"/>
    <property type="evidence" value="ECO:0007669"/>
    <property type="project" value="UniProtKB-KW"/>
</dbReference>
<evidence type="ECO:0000256" key="8">
    <source>
        <dbReference type="ARBA" id="ARBA00022779"/>
    </source>
</evidence>
<feature type="transmembrane region" description="Helical" evidence="13">
    <location>
        <begin position="198"/>
        <end position="221"/>
    </location>
</feature>
<dbReference type="AlphaFoldDB" id="A0A0H2W7V8"/>
<dbReference type="Pfam" id="PF01618">
    <property type="entry name" value="MotA_ExbB"/>
    <property type="match status" value="1"/>
</dbReference>
<evidence type="ECO:0000256" key="13">
    <source>
        <dbReference type="SAM" id="Phobius"/>
    </source>
</evidence>
<dbReference type="HOGENOM" id="CLU_068213_0_1_6"/>
<gene>
    <name evidence="16" type="primary">motA2</name>
    <name evidence="16" type="ordered locus">YP_3055</name>
</gene>
<dbReference type="InterPro" id="IPR000540">
    <property type="entry name" value="Flag_MotA_CS"/>
</dbReference>
<evidence type="ECO:0000256" key="5">
    <source>
        <dbReference type="ARBA" id="ARBA00022500"/>
    </source>
</evidence>
<keyword evidence="3" id="KW-0813">Transport</keyword>
<protein>
    <submittedName>
        <fullName evidence="16">Chemotaxis MotA protein</fullName>
    </submittedName>
</protein>
<evidence type="ECO:0000256" key="3">
    <source>
        <dbReference type="ARBA" id="ARBA00022448"/>
    </source>
</evidence>
<dbReference type="GO" id="GO:1902600">
    <property type="term" value="P:proton transmembrane transport"/>
    <property type="evidence" value="ECO:0007669"/>
    <property type="project" value="UniProtKB-KW"/>
</dbReference>
<organism evidence="16 17">
    <name type="scientific">Yersinia pestis</name>
    <dbReference type="NCBI Taxonomy" id="632"/>
    <lineage>
        <taxon>Bacteria</taxon>
        <taxon>Pseudomonadati</taxon>
        <taxon>Pseudomonadota</taxon>
        <taxon>Gammaproteobacteria</taxon>
        <taxon>Enterobacterales</taxon>
        <taxon>Yersiniaceae</taxon>
        <taxon>Yersinia</taxon>
    </lineage>
</organism>
<keyword evidence="6" id="KW-0997">Cell inner membrane</keyword>
<evidence type="ECO:0000259" key="15">
    <source>
        <dbReference type="Pfam" id="PF20560"/>
    </source>
</evidence>